<dbReference type="PROSITE" id="PS51272">
    <property type="entry name" value="SLH"/>
    <property type="match status" value="3"/>
</dbReference>
<feature type="region of interest" description="Disordered" evidence="1">
    <location>
        <begin position="932"/>
        <end position="989"/>
    </location>
</feature>
<feature type="domain" description="F5/8 type C" evidence="3">
    <location>
        <begin position="455"/>
        <end position="567"/>
    </location>
</feature>
<evidence type="ECO:0000259" key="3">
    <source>
        <dbReference type="PROSITE" id="PS50022"/>
    </source>
</evidence>
<feature type="domain" description="SLH" evidence="4">
    <location>
        <begin position="48"/>
        <end position="111"/>
    </location>
</feature>
<dbReference type="SUPFAM" id="SSF49785">
    <property type="entry name" value="Galactose-binding domain-like"/>
    <property type="match status" value="1"/>
</dbReference>
<comment type="caution">
    <text evidence="5">The sequence shown here is derived from an EMBL/GenBank/DDBJ whole genome shotgun (WGS) entry which is preliminary data.</text>
</comment>
<dbReference type="Gene3D" id="2.60.120.260">
    <property type="entry name" value="Galactose-binding domain-like"/>
    <property type="match status" value="1"/>
</dbReference>
<name>A0AAP8QEM9_BRELA</name>
<evidence type="ECO:0008006" key="7">
    <source>
        <dbReference type="Google" id="ProtNLM"/>
    </source>
</evidence>
<feature type="region of interest" description="Disordered" evidence="1">
    <location>
        <begin position="320"/>
        <end position="412"/>
    </location>
</feature>
<evidence type="ECO:0000256" key="2">
    <source>
        <dbReference type="SAM" id="SignalP"/>
    </source>
</evidence>
<dbReference type="InterPro" id="IPR032329">
    <property type="entry name" value="DUF4855"/>
</dbReference>
<dbReference type="InterPro" id="IPR008979">
    <property type="entry name" value="Galactose-bd-like_sf"/>
</dbReference>
<dbReference type="AlphaFoldDB" id="A0AAP8QEM9"/>
<organism evidence="5 6">
    <name type="scientific">Brevibacillus laterosporus</name>
    <name type="common">Bacillus laterosporus</name>
    <dbReference type="NCBI Taxonomy" id="1465"/>
    <lineage>
        <taxon>Bacteria</taxon>
        <taxon>Bacillati</taxon>
        <taxon>Bacillota</taxon>
        <taxon>Bacilli</taxon>
        <taxon>Bacillales</taxon>
        <taxon>Paenibacillaceae</taxon>
        <taxon>Brevibacillus</taxon>
    </lineage>
</organism>
<feature type="compositionally biased region" description="Basic and acidic residues" evidence="1">
    <location>
        <begin position="320"/>
        <end position="337"/>
    </location>
</feature>
<dbReference type="PROSITE" id="PS50022">
    <property type="entry name" value="FA58C_3"/>
    <property type="match status" value="1"/>
</dbReference>
<dbReference type="Pfam" id="PF00395">
    <property type="entry name" value="SLH"/>
    <property type="match status" value="2"/>
</dbReference>
<dbReference type="Pfam" id="PF00754">
    <property type="entry name" value="F5_F8_type_C"/>
    <property type="match status" value="1"/>
</dbReference>
<feature type="signal peptide" evidence="2">
    <location>
        <begin position="1"/>
        <end position="32"/>
    </location>
</feature>
<dbReference type="RefSeq" id="WP_104031414.1">
    <property type="nucleotide sequence ID" value="NZ_PRKQ01000007.1"/>
</dbReference>
<proteinExistence type="predicted"/>
<gene>
    <name evidence="5" type="ORF">C4A77_08100</name>
</gene>
<feature type="chain" id="PRO_5042949597" description="DUF4855 domain-containing protein" evidence="2">
    <location>
        <begin position="33"/>
        <end position="989"/>
    </location>
</feature>
<evidence type="ECO:0000313" key="5">
    <source>
        <dbReference type="EMBL" id="PPB08400.1"/>
    </source>
</evidence>
<reference evidence="5 6" key="1">
    <citation type="submission" date="2018-02" db="EMBL/GenBank/DDBJ databases">
        <title>Comparative analysis of genomes of three Brevibacillus laterosporus strains producers of potent antimicrobials isolated from silage.</title>
        <authorList>
            <person name="Kojic M."/>
            <person name="Miljkovic M."/>
            <person name="Studholme D."/>
            <person name="Filipic B."/>
        </authorList>
    </citation>
    <scope>NUCLEOTIDE SEQUENCE [LARGE SCALE GENOMIC DNA]</scope>
    <source>
        <strain evidence="5 6">BGSP11</strain>
    </source>
</reference>
<dbReference type="InterPro" id="IPR000421">
    <property type="entry name" value="FA58C"/>
</dbReference>
<dbReference type="Proteomes" id="UP000239759">
    <property type="component" value="Unassembled WGS sequence"/>
</dbReference>
<dbReference type="Pfam" id="PF16147">
    <property type="entry name" value="DUF4855"/>
    <property type="match status" value="1"/>
</dbReference>
<evidence type="ECO:0000313" key="6">
    <source>
        <dbReference type="Proteomes" id="UP000239759"/>
    </source>
</evidence>
<feature type="domain" description="SLH" evidence="4">
    <location>
        <begin position="112"/>
        <end position="172"/>
    </location>
</feature>
<feature type="compositionally biased region" description="Basic and acidic residues" evidence="1">
    <location>
        <begin position="951"/>
        <end position="989"/>
    </location>
</feature>
<evidence type="ECO:0000256" key="1">
    <source>
        <dbReference type="SAM" id="MobiDB-lite"/>
    </source>
</evidence>
<evidence type="ECO:0000259" key="4">
    <source>
        <dbReference type="PROSITE" id="PS51272"/>
    </source>
</evidence>
<dbReference type="InterPro" id="IPR051465">
    <property type="entry name" value="Cell_Envelope_Struct_Comp"/>
</dbReference>
<dbReference type="PANTHER" id="PTHR43308">
    <property type="entry name" value="OUTER MEMBRANE PROTEIN ALPHA-RELATED"/>
    <property type="match status" value="1"/>
</dbReference>
<dbReference type="InterPro" id="IPR001119">
    <property type="entry name" value="SLH_dom"/>
</dbReference>
<feature type="compositionally biased region" description="Polar residues" evidence="1">
    <location>
        <begin position="379"/>
        <end position="399"/>
    </location>
</feature>
<protein>
    <recommendedName>
        <fullName evidence="7">DUF4855 domain-containing protein</fullName>
    </recommendedName>
</protein>
<sequence length="989" mass="111079">MWKNGFTHRLMSVATATALLFTSGIMPTQAFAAKEGDASIPVSSSAYLGNGEFVDTKGHYAEKAIKHLASMQVINGVTATEFRPNAQISRQDFIVLLSRALGLLPSEHAESTFSDLSKDSVYQAYASTLADNGIIKGKADGSMGGKDPLTRQELAVMLERVNQHLSFGTTEKKADPATFLDEQKIASFAQKASYEAVSQGWLTAYKGAFQPDKMLTRGDAVVLVERLVELRKKQADVKGFTVNQSSIKIMTGMSEQIKVKPEGDQPLPFTPIFAFDDKALGHISADGTFVAGAVAGKGVITVTVGYQSIQIPVEVTTHGVVEDEKKAEDQAKTDEAKTNGAESNADEPKQAENKKQSDDQKQTDDKKQTDEKKQTVDQNSTEQKQPSQSVVSATETASSKATKEEKQEPKEEELVEGWINYARNGHVTVTSLDPADPLFNESEKKYPGPAGGLTDPADVWTGYLRQMGREVTLDLNKVHTLDMVELTFRQEKTSGITLPSELEVEVSRDGKIWGYAGKATHAVSPGELNKLDRTLRISLPELDAQYVRLRFPVKVFTFAKQLKVYGHEAEPEQAKLISFPLSKTSTPLEDNKADDRVKDMLLVYHGAYADRGSWTKDDFLPMAGYIEPDGTIPDQMFDTMLFLPFPNMAETKAAWENYMDNLFEPGRQLDALNSAMLEINKRRNSLVLNTKKEKVVLTLPYPSPKVSDWGKLEENGPSLSFDPAKVGEEQAYKNRLAAVTWYKDKLINRWYQSEYKYLKLEGIYWFQELVDDAAPKERELIRNTADMVHYHGFRFYWIPYYGSPGLEEWKDLGFDYAFLQPNYYQANEVPIERVQLTLDVANKYGMGVEIEGDEKFLRDMRLYRTYYNQLIAGHKIGIDKDKIHAYYFGSKNLLMAYQSKEQQARKIYDDTYKWMKGKFDMKEFLVPEVVPTPATKPEEQKPNTGDGNTATKDESEKKDSQKAEDQKAETEKPVDDKKSANNEKVETKE</sequence>
<feature type="compositionally biased region" description="Basic and acidic residues" evidence="1">
    <location>
        <begin position="346"/>
        <end position="375"/>
    </location>
</feature>
<accession>A0AAP8QEM9</accession>
<dbReference type="PANTHER" id="PTHR43308:SF5">
    <property type="entry name" value="S-LAYER PROTEIN _ PEPTIDOGLYCAN ENDO-BETA-N-ACETYLGLUCOSAMINIDASE"/>
    <property type="match status" value="1"/>
</dbReference>
<feature type="domain" description="SLH" evidence="4">
    <location>
        <begin position="176"/>
        <end position="238"/>
    </location>
</feature>
<dbReference type="EMBL" id="PRKQ01000007">
    <property type="protein sequence ID" value="PPB08400.1"/>
    <property type="molecule type" value="Genomic_DNA"/>
</dbReference>
<keyword evidence="2" id="KW-0732">Signal</keyword>